<dbReference type="Gene3D" id="1.20.1280.50">
    <property type="match status" value="1"/>
</dbReference>
<dbReference type="EnsemblPlants" id="TraesCS6D02G065800.1">
    <property type="protein sequence ID" value="TraesCS6D02G065800.1.cds1"/>
    <property type="gene ID" value="TraesCS6D02G065800"/>
</dbReference>
<dbReference type="Gramene" id="TraesCS6D03G0136600.1">
    <property type="protein sequence ID" value="TraesCS6D03G0136600.1.CDS1"/>
    <property type="gene ID" value="TraesCS6D03G0136600"/>
</dbReference>
<dbReference type="PANTHER" id="PTHR31111">
    <property type="entry name" value="BNAA05G37150D PROTEIN-RELATED"/>
    <property type="match status" value="1"/>
</dbReference>
<dbReference type="Gramene" id="TraesPARA_EIv1.0_2207940.1">
    <property type="protein sequence ID" value="TraesPARA_EIv1.0_2207940.1.CDS1"/>
    <property type="gene ID" value="TraesPARA_EIv1.0_2207940"/>
</dbReference>
<dbReference type="OrthoDB" id="674743at2759"/>
<dbReference type="Gramene" id="TraesROB_scaffold_152110_01G000100.1">
    <property type="protein sequence ID" value="TraesROB_scaffold_152110_01G000100.1"/>
    <property type="gene ID" value="TraesROB_scaffold_152110_01G000100"/>
</dbReference>
<dbReference type="Gramene" id="TraesCAD_scaffold_100958_01G000100.1">
    <property type="protein sequence ID" value="TraesCAD_scaffold_100958_01G000100.1"/>
    <property type="gene ID" value="TraesCAD_scaffold_100958_01G000100"/>
</dbReference>
<dbReference type="InterPro" id="IPR017451">
    <property type="entry name" value="F-box-assoc_interact_dom"/>
</dbReference>
<organism evidence="2">
    <name type="scientific">Triticum aestivum</name>
    <name type="common">Wheat</name>
    <dbReference type="NCBI Taxonomy" id="4565"/>
    <lineage>
        <taxon>Eukaryota</taxon>
        <taxon>Viridiplantae</taxon>
        <taxon>Streptophyta</taxon>
        <taxon>Embryophyta</taxon>
        <taxon>Tracheophyta</taxon>
        <taxon>Spermatophyta</taxon>
        <taxon>Magnoliopsida</taxon>
        <taxon>Liliopsida</taxon>
        <taxon>Poales</taxon>
        <taxon>Poaceae</taxon>
        <taxon>BOP clade</taxon>
        <taxon>Pooideae</taxon>
        <taxon>Triticodae</taxon>
        <taxon>Triticeae</taxon>
        <taxon>Triticinae</taxon>
        <taxon>Triticum</taxon>
    </lineage>
</organism>
<dbReference type="InterPro" id="IPR036047">
    <property type="entry name" value="F-box-like_dom_sf"/>
</dbReference>
<dbReference type="SUPFAM" id="SSF81383">
    <property type="entry name" value="F-box domain"/>
    <property type="match status" value="1"/>
</dbReference>
<dbReference type="Pfam" id="PF08268">
    <property type="entry name" value="FBA_3"/>
    <property type="match status" value="1"/>
</dbReference>
<dbReference type="CDD" id="cd22157">
    <property type="entry name" value="F-box_AtFBW1-like"/>
    <property type="match status" value="1"/>
</dbReference>
<dbReference type="Gramene" id="TraesRN6D0100153900.1">
    <property type="protein sequence ID" value="TraesRN6D0100153900.1"/>
    <property type="gene ID" value="TraesRN6D0100153900"/>
</dbReference>
<dbReference type="SMR" id="A0A3B6QCY4"/>
<evidence type="ECO:0000313" key="3">
    <source>
        <dbReference type="Proteomes" id="UP000019116"/>
    </source>
</evidence>
<dbReference type="Gramene" id="TraesWEE_scaffold_147874_01G000100.1">
    <property type="protein sequence ID" value="TraesWEE_scaffold_147874_01G000100.1"/>
    <property type="gene ID" value="TraesWEE_scaffold_147874_01G000100"/>
</dbReference>
<reference evidence="2" key="2">
    <citation type="submission" date="2018-10" db="UniProtKB">
        <authorList>
            <consortium name="EnsemblPlants"/>
        </authorList>
    </citation>
    <scope>IDENTIFICATION</scope>
</reference>
<dbReference type="OMA" id="ITELNGC"/>
<dbReference type="InterPro" id="IPR001810">
    <property type="entry name" value="F-box_dom"/>
</dbReference>
<sequence>MAPPLSPKRRCCPDATVSLPDELIFNILSWAPLNSVCRFRCVCRVWRAVLSDPAFIATHRSRHAEPLLVVRSSQENPGRGHDLRLMDMDGNVVREMKGIGGMGSLSTSADDHVCITDYLSGRAHVIDLAKGEVVVDCPKPKSQLHHVFGFGRAEPSGKYKVVRLLLGWSFDYEVLTVGDGARWRRVRPPPAGISDGRSSPVAVDGTMYFLSSDSPSDDALLRLDLESEQWTKPLKGPMNTMVPLRWKMSGIVRITELNGCFCVVHLGAHMTIWLMTESENEKWVKAYTIPVDPSTKYCMPLRVTCDGGKLIFFSSCYGQGSELRVYDPSTETCTTRWALGCRGDTVRLCNLQLGHFVRP</sequence>
<dbReference type="SUPFAM" id="SSF75011">
    <property type="entry name" value="3-carboxy-cis,cis-mucoante lactonizing enzyme"/>
    <property type="match status" value="1"/>
</dbReference>
<dbReference type="SMART" id="SM00256">
    <property type="entry name" value="FBOX"/>
    <property type="match status" value="1"/>
</dbReference>
<dbReference type="Pfam" id="PF12937">
    <property type="entry name" value="F-box-like"/>
    <property type="match status" value="1"/>
</dbReference>
<dbReference type="Proteomes" id="UP000019116">
    <property type="component" value="Chromosome 6D"/>
</dbReference>
<dbReference type="PANTHER" id="PTHR31111:SF136">
    <property type="entry name" value="F-BOX ASSOCIATED DOMAIN-CONTAINING PROTEIN"/>
    <property type="match status" value="1"/>
</dbReference>
<feature type="domain" description="F-box" evidence="1">
    <location>
        <begin position="13"/>
        <end position="59"/>
    </location>
</feature>
<protein>
    <recommendedName>
        <fullName evidence="1">F-box domain-containing protein</fullName>
    </recommendedName>
</protein>
<dbReference type="Gramene" id="TraesCS6D02G065800.1">
    <property type="protein sequence ID" value="TraesCS6D02G065800.1.cds1"/>
    <property type="gene ID" value="TraesCS6D02G065800"/>
</dbReference>
<keyword evidence="3" id="KW-1185">Reference proteome</keyword>
<accession>A0A3B6QCY4</accession>
<dbReference type="NCBIfam" id="TIGR01640">
    <property type="entry name" value="F_box_assoc_1"/>
    <property type="match status" value="1"/>
</dbReference>
<name>A0A3B6QCY4_WHEAT</name>
<evidence type="ECO:0000259" key="1">
    <source>
        <dbReference type="PROSITE" id="PS50181"/>
    </source>
</evidence>
<dbReference type="PROSITE" id="PS50181">
    <property type="entry name" value="FBOX"/>
    <property type="match status" value="1"/>
</dbReference>
<evidence type="ECO:0000313" key="2">
    <source>
        <dbReference type="EnsemblPlants" id="TraesCS6D02G065800.1.cds1"/>
    </source>
</evidence>
<dbReference type="AlphaFoldDB" id="A0A3B6QCY4"/>
<proteinExistence type="predicted"/>
<reference evidence="2" key="1">
    <citation type="submission" date="2018-08" db="EMBL/GenBank/DDBJ databases">
        <authorList>
            <person name="Rossello M."/>
        </authorList>
    </citation>
    <scope>NUCLEOTIDE SEQUENCE [LARGE SCALE GENOMIC DNA]</scope>
    <source>
        <strain evidence="2">cv. Chinese Spring</strain>
    </source>
</reference>
<dbReference type="Gramene" id="TraesCLE_scaffold_116077_01G000100.1">
    <property type="protein sequence ID" value="TraesCLE_scaffold_116077_01G000100.1"/>
    <property type="gene ID" value="TraesCLE_scaffold_116077_01G000100"/>
</dbReference>
<dbReference type="STRING" id="4565.A0A3B6QCY4"/>
<dbReference type="InterPro" id="IPR013187">
    <property type="entry name" value="F-box-assoc_dom_typ3"/>
</dbReference>